<keyword evidence="3" id="KW-1185">Reference proteome</keyword>
<evidence type="ECO:0000313" key="2">
    <source>
        <dbReference type="EMBL" id="KAG2624693.1"/>
    </source>
</evidence>
<reference evidence="2" key="1">
    <citation type="submission" date="2020-05" db="EMBL/GenBank/DDBJ databases">
        <title>WGS assembly of Panicum virgatum.</title>
        <authorList>
            <person name="Lovell J.T."/>
            <person name="Jenkins J."/>
            <person name="Shu S."/>
            <person name="Juenger T.E."/>
            <person name="Schmutz J."/>
        </authorList>
    </citation>
    <scope>NUCLEOTIDE SEQUENCE</scope>
    <source>
        <strain evidence="2">AP13</strain>
    </source>
</reference>
<feature type="region of interest" description="Disordered" evidence="1">
    <location>
        <begin position="1"/>
        <end position="77"/>
    </location>
</feature>
<dbReference type="AlphaFoldDB" id="A0A8T0UVB1"/>
<comment type="caution">
    <text evidence="2">The sequence shown here is derived from an EMBL/GenBank/DDBJ whole genome shotgun (WGS) entry which is preliminary data.</text>
</comment>
<dbReference type="Proteomes" id="UP000823388">
    <property type="component" value="Chromosome 3K"/>
</dbReference>
<protein>
    <submittedName>
        <fullName evidence="2">Uncharacterized protein</fullName>
    </submittedName>
</protein>
<organism evidence="2 3">
    <name type="scientific">Panicum virgatum</name>
    <name type="common">Blackwell switchgrass</name>
    <dbReference type="NCBI Taxonomy" id="38727"/>
    <lineage>
        <taxon>Eukaryota</taxon>
        <taxon>Viridiplantae</taxon>
        <taxon>Streptophyta</taxon>
        <taxon>Embryophyta</taxon>
        <taxon>Tracheophyta</taxon>
        <taxon>Spermatophyta</taxon>
        <taxon>Magnoliopsida</taxon>
        <taxon>Liliopsida</taxon>
        <taxon>Poales</taxon>
        <taxon>Poaceae</taxon>
        <taxon>PACMAD clade</taxon>
        <taxon>Panicoideae</taxon>
        <taxon>Panicodae</taxon>
        <taxon>Paniceae</taxon>
        <taxon>Panicinae</taxon>
        <taxon>Panicum</taxon>
        <taxon>Panicum sect. Hiantes</taxon>
    </lineage>
</organism>
<sequence>MVRPGERARPGRFRRSSPTAGPGPPLPARSLPCALARRSRPASGDCRSPPVASPLLAHGRRRPSLPPTASPLLTHGRSGAACPASSLLACRRPGDGHHSPPAATTVALPCCCDAVDARGVPSYSGQATAWVRGRFAVRGVPSYSGQATARLRGRFAAQTPKSLPRPLPTESLSGFPNRPFGPNRRLPVKFKI</sequence>
<proteinExistence type="predicted"/>
<gene>
    <name evidence="2" type="ORF">PVAP13_3KG362689</name>
</gene>
<evidence type="ECO:0000256" key="1">
    <source>
        <dbReference type="SAM" id="MobiDB-lite"/>
    </source>
</evidence>
<name>A0A8T0UVB1_PANVG</name>
<accession>A0A8T0UVB1</accession>
<evidence type="ECO:0000313" key="3">
    <source>
        <dbReference type="Proteomes" id="UP000823388"/>
    </source>
</evidence>
<dbReference type="EMBL" id="CM029041">
    <property type="protein sequence ID" value="KAG2624693.1"/>
    <property type="molecule type" value="Genomic_DNA"/>
</dbReference>